<dbReference type="InterPro" id="IPR016035">
    <property type="entry name" value="Acyl_Trfase/lysoPLipase"/>
</dbReference>
<dbReference type="Gene3D" id="3.40.1090.10">
    <property type="entry name" value="Cytosolic phospholipase A2 catalytic domain"/>
    <property type="match status" value="1"/>
</dbReference>
<dbReference type="Pfam" id="PF01734">
    <property type="entry name" value="Patatin"/>
    <property type="match status" value="1"/>
</dbReference>
<dbReference type="PROSITE" id="PS51635">
    <property type="entry name" value="PNPLA"/>
    <property type="match status" value="1"/>
</dbReference>
<dbReference type="InterPro" id="IPR002641">
    <property type="entry name" value="PNPLA_dom"/>
</dbReference>
<organism evidence="3">
    <name type="scientific">bioreactor metagenome</name>
    <dbReference type="NCBI Taxonomy" id="1076179"/>
    <lineage>
        <taxon>unclassified sequences</taxon>
        <taxon>metagenomes</taxon>
        <taxon>ecological metagenomes</taxon>
    </lineage>
</organism>
<reference evidence="3" key="1">
    <citation type="submission" date="2019-08" db="EMBL/GenBank/DDBJ databases">
        <authorList>
            <person name="Kucharzyk K."/>
            <person name="Murdoch R.W."/>
            <person name="Higgins S."/>
            <person name="Loffler F."/>
        </authorList>
    </citation>
    <scope>NUCLEOTIDE SEQUENCE</scope>
</reference>
<evidence type="ECO:0000256" key="1">
    <source>
        <dbReference type="ARBA" id="ARBA00023098"/>
    </source>
</evidence>
<dbReference type="EC" id="3.1.1.-" evidence="3"/>
<dbReference type="PANTHER" id="PTHR24138:SF10">
    <property type="entry name" value="PHOSPHOLIPASE A2"/>
    <property type="match status" value="1"/>
</dbReference>
<dbReference type="InterPro" id="IPR047156">
    <property type="entry name" value="Teg/CotR/CapV-like"/>
</dbReference>
<name>A0A644X7C1_9ZZZZ</name>
<keyword evidence="1" id="KW-0443">Lipid metabolism</keyword>
<protein>
    <submittedName>
        <fullName evidence="3">Putative sporulation hydrolase CotR</fullName>
        <ecNumber evidence="3">3.1.1.-</ecNumber>
    </submittedName>
</protein>
<feature type="domain" description="PNPLA" evidence="2">
    <location>
        <begin position="7"/>
        <end position="181"/>
    </location>
</feature>
<dbReference type="AlphaFoldDB" id="A0A644X7C1"/>
<dbReference type="EMBL" id="VSSQ01001918">
    <property type="protein sequence ID" value="MPM12076.1"/>
    <property type="molecule type" value="Genomic_DNA"/>
</dbReference>
<gene>
    <name evidence="3" type="primary">cotR_2</name>
    <name evidence="3" type="ORF">SDC9_58427</name>
</gene>
<evidence type="ECO:0000313" key="3">
    <source>
        <dbReference type="EMBL" id="MPM12076.1"/>
    </source>
</evidence>
<comment type="caution">
    <text evidence="3">The sequence shown here is derived from an EMBL/GenBank/DDBJ whole genome shotgun (WGS) entry which is preliminary data.</text>
</comment>
<accession>A0A644X7C1</accession>
<proteinExistence type="predicted"/>
<evidence type="ECO:0000259" key="2">
    <source>
        <dbReference type="PROSITE" id="PS51635"/>
    </source>
</evidence>
<dbReference type="GO" id="GO:0006629">
    <property type="term" value="P:lipid metabolic process"/>
    <property type="evidence" value="ECO:0007669"/>
    <property type="project" value="UniProtKB-KW"/>
</dbReference>
<dbReference type="GO" id="GO:0016787">
    <property type="term" value="F:hydrolase activity"/>
    <property type="evidence" value="ECO:0007669"/>
    <property type="project" value="UniProtKB-KW"/>
</dbReference>
<keyword evidence="3" id="KW-0378">Hydrolase</keyword>
<dbReference type="PANTHER" id="PTHR24138">
    <property type="entry name" value="INTRACELLLAR PHOSPHOLIPASE A FAMILY"/>
    <property type="match status" value="1"/>
</dbReference>
<dbReference type="SUPFAM" id="SSF52151">
    <property type="entry name" value="FabD/lysophospholipase-like"/>
    <property type="match status" value="1"/>
</dbReference>
<sequence>MKTFRILAFDGGGVKGALSVEILSRICDKYPNFLNDVDLFTGTSTGSIIASLLANKVSIKDLSYLYSVPVAKKIFSHSHFNLFRPKFNNTNLKNIISNYFPDDFKIGDLKKYIFIPSFNVKGITRDSWEPIFFNNLSNNLTTDFSVKDAILSSSAAPTYFPSYKGFIDGGVIANSPTAISLLYTLSKFNHSYDLKQIKLLSIGTGDSPERITKKTDNWGVFQWSFHPLSKMKSPLLSLLMDGMTDLENIYCTELLKSNYFRVNPKVSKFIEMDSYKLIPYLKLIAGTYDLSLLYSYIENIYLK</sequence>